<sequence length="186" mass="20505">MFQANHEDAYDSDVDDGPDASIAFMAYFSSAGSPSSSNNISINEVQTNDADVIFGVVSYPLSQELHQEEGIESDNESLLEENTIPYSEHMASTDEHPSGSYLQIPASTFLDLNAQITSLYKLRTTIKGRDASLESIKSEKTNIIFEKKSIEAKYVDKIILLTNANKVVAGLLQKFQMPTQTIPMLS</sequence>
<dbReference type="AlphaFoldDB" id="A0A699TI79"/>
<feature type="non-terminal residue" evidence="1">
    <location>
        <position position="186"/>
    </location>
</feature>
<comment type="caution">
    <text evidence="1">The sequence shown here is derived from an EMBL/GenBank/DDBJ whole genome shotgun (WGS) entry which is preliminary data.</text>
</comment>
<organism evidence="1">
    <name type="scientific">Tanacetum cinerariifolium</name>
    <name type="common">Dalmatian daisy</name>
    <name type="synonym">Chrysanthemum cinerariifolium</name>
    <dbReference type="NCBI Taxonomy" id="118510"/>
    <lineage>
        <taxon>Eukaryota</taxon>
        <taxon>Viridiplantae</taxon>
        <taxon>Streptophyta</taxon>
        <taxon>Embryophyta</taxon>
        <taxon>Tracheophyta</taxon>
        <taxon>Spermatophyta</taxon>
        <taxon>Magnoliopsida</taxon>
        <taxon>eudicotyledons</taxon>
        <taxon>Gunneridae</taxon>
        <taxon>Pentapetalae</taxon>
        <taxon>asterids</taxon>
        <taxon>campanulids</taxon>
        <taxon>Asterales</taxon>
        <taxon>Asteraceae</taxon>
        <taxon>Asteroideae</taxon>
        <taxon>Anthemideae</taxon>
        <taxon>Anthemidinae</taxon>
        <taxon>Tanacetum</taxon>
    </lineage>
</organism>
<protein>
    <submittedName>
        <fullName evidence="1">Uncharacterized protein</fullName>
    </submittedName>
</protein>
<dbReference type="EMBL" id="BKCJ011240922">
    <property type="protein sequence ID" value="GFD08786.1"/>
    <property type="molecule type" value="Genomic_DNA"/>
</dbReference>
<gene>
    <name evidence="1" type="ORF">Tci_880755</name>
</gene>
<reference evidence="1" key="1">
    <citation type="journal article" date="2019" name="Sci. Rep.">
        <title>Draft genome of Tanacetum cinerariifolium, the natural source of mosquito coil.</title>
        <authorList>
            <person name="Yamashiro T."/>
            <person name="Shiraishi A."/>
            <person name="Satake H."/>
            <person name="Nakayama K."/>
        </authorList>
    </citation>
    <scope>NUCLEOTIDE SEQUENCE</scope>
</reference>
<proteinExistence type="predicted"/>
<evidence type="ECO:0000313" key="1">
    <source>
        <dbReference type="EMBL" id="GFD08786.1"/>
    </source>
</evidence>
<accession>A0A699TI79</accession>
<name>A0A699TI79_TANCI</name>